<evidence type="ECO:0000256" key="6">
    <source>
        <dbReference type="ARBA" id="ARBA00022840"/>
    </source>
</evidence>
<evidence type="ECO:0000256" key="3">
    <source>
        <dbReference type="ARBA" id="ARBA00022679"/>
    </source>
</evidence>
<dbReference type="Pfam" id="PF00069">
    <property type="entry name" value="Pkinase"/>
    <property type="match status" value="1"/>
</dbReference>
<dbReference type="InterPro" id="IPR000961">
    <property type="entry name" value="AGC-kinase_C"/>
</dbReference>
<keyword evidence="4 7" id="KW-0547">Nucleotide-binding</keyword>
<feature type="compositionally biased region" description="Basic and acidic residues" evidence="9">
    <location>
        <begin position="35"/>
        <end position="69"/>
    </location>
</feature>
<feature type="compositionally biased region" description="Basic and acidic residues" evidence="9">
    <location>
        <begin position="78"/>
        <end position="95"/>
    </location>
</feature>
<evidence type="ECO:0000256" key="2">
    <source>
        <dbReference type="ARBA" id="ARBA00022553"/>
    </source>
</evidence>
<keyword evidence="3" id="KW-0808">Transferase</keyword>
<feature type="domain" description="Protein kinase" evidence="10">
    <location>
        <begin position="128"/>
        <end position="381"/>
    </location>
</feature>
<dbReference type="PROSITE" id="PS51285">
    <property type="entry name" value="AGC_KINASE_CTER"/>
    <property type="match status" value="1"/>
</dbReference>
<feature type="domain" description="AGC-kinase C-terminal" evidence="11">
    <location>
        <begin position="382"/>
        <end position="446"/>
    </location>
</feature>
<dbReference type="PANTHER" id="PTHR24351">
    <property type="entry name" value="RIBOSOMAL PROTEIN S6 KINASE"/>
    <property type="match status" value="1"/>
</dbReference>
<dbReference type="Proteomes" id="UP000186698">
    <property type="component" value="Chromosome 1L"/>
</dbReference>
<evidence type="ECO:0000256" key="5">
    <source>
        <dbReference type="ARBA" id="ARBA00022777"/>
    </source>
</evidence>
<proteinExistence type="inferred from homology"/>
<evidence type="ECO:0000313" key="12">
    <source>
        <dbReference type="Proteomes" id="UP000186698"/>
    </source>
</evidence>
<dbReference type="PROSITE" id="PS00107">
    <property type="entry name" value="PROTEIN_KINASE_ATP"/>
    <property type="match status" value="1"/>
</dbReference>
<evidence type="ECO:0000259" key="11">
    <source>
        <dbReference type="PROSITE" id="PS51285"/>
    </source>
</evidence>
<dbReference type="GO" id="GO:0005524">
    <property type="term" value="F:ATP binding"/>
    <property type="evidence" value="ECO:0007669"/>
    <property type="project" value="UniProtKB-UniRule"/>
</dbReference>
<keyword evidence="12" id="KW-1185">Reference proteome</keyword>
<evidence type="ECO:0000256" key="8">
    <source>
        <dbReference type="RuleBase" id="RU000304"/>
    </source>
</evidence>
<dbReference type="SUPFAM" id="SSF56112">
    <property type="entry name" value="Protein kinase-like (PK-like)"/>
    <property type="match status" value="1"/>
</dbReference>
<dbReference type="InterPro" id="IPR008271">
    <property type="entry name" value="Ser/Thr_kinase_AS"/>
</dbReference>
<dbReference type="RefSeq" id="XP_041445516.1">
    <property type="nucleotide sequence ID" value="XM_041589582.1"/>
</dbReference>
<dbReference type="FunFam" id="1.10.510.10:FF:000210">
    <property type="entry name" value="Non-specific serine/threonine protein kinase"/>
    <property type="match status" value="1"/>
</dbReference>
<dbReference type="GO" id="GO:0004674">
    <property type="term" value="F:protein serine/threonine kinase activity"/>
    <property type="evidence" value="ECO:0000318"/>
    <property type="project" value="GO_Central"/>
</dbReference>
<evidence type="ECO:0000256" key="1">
    <source>
        <dbReference type="ARBA" id="ARBA00022527"/>
    </source>
</evidence>
<dbReference type="OrthoDB" id="341578at2759"/>
<evidence type="ECO:0000256" key="4">
    <source>
        <dbReference type="ARBA" id="ARBA00022741"/>
    </source>
</evidence>
<dbReference type="Gene3D" id="1.10.510.10">
    <property type="entry name" value="Transferase(Phosphotransferase) domain 1"/>
    <property type="match status" value="1"/>
</dbReference>
<dbReference type="PROSITE" id="PS00108">
    <property type="entry name" value="PROTEIN_KINASE_ST"/>
    <property type="match status" value="1"/>
</dbReference>
<evidence type="ECO:0000256" key="7">
    <source>
        <dbReference type="PROSITE-ProRule" id="PRU10141"/>
    </source>
</evidence>
<keyword evidence="5" id="KW-0418">Kinase</keyword>
<dbReference type="PROSITE" id="PS50011">
    <property type="entry name" value="PROTEIN_KINASE_DOM"/>
    <property type="match status" value="1"/>
</dbReference>
<feature type="binding site" evidence="7">
    <location>
        <position position="161"/>
    </location>
    <ligand>
        <name>ATP</name>
        <dbReference type="ChEBI" id="CHEBI:30616"/>
    </ligand>
</feature>
<keyword evidence="2" id="KW-0597">Phosphoprotein</keyword>
<reference evidence="13" key="1">
    <citation type="submission" date="2025-08" db="UniProtKB">
        <authorList>
            <consortium name="RefSeq"/>
        </authorList>
    </citation>
    <scope>IDENTIFICATION</scope>
    <source>
        <strain evidence="13">J_2021</strain>
        <tissue evidence="13">Erythrocytes</tissue>
    </source>
</reference>
<keyword evidence="6 7" id="KW-0067">ATP-binding</keyword>
<keyword evidence="1 8" id="KW-0723">Serine/threonine-protein kinase</keyword>
<accession>A0A8J1MVN2</accession>
<dbReference type="GeneID" id="121402856"/>
<evidence type="ECO:0000313" key="13">
    <source>
        <dbReference type="RefSeq" id="XP_041445516.1"/>
    </source>
</evidence>
<dbReference type="GO" id="GO:0035556">
    <property type="term" value="P:intracellular signal transduction"/>
    <property type="evidence" value="ECO:0000318"/>
    <property type="project" value="GO_Central"/>
</dbReference>
<evidence type="ECO:0000259" key="10">
    <source>
        <dbReference type="PROSITE" id="PS50011"/>
    </source>
</evidence>
<dbReference type="Gene3D" id="3.30.200.20">
    <property type="entry name" value="Phosphorylase Kinase, domain 1"/>
    <property type="match status" value="1"/>
</dbReference>
<protein>
    <submittedName>
        <fullName evidence="13">Protein kinase C delta type-like</fullName>
    </submittedName>
</protein>
<sequence>MDRSQKAPASRGLTRKRTIKEQKEQAPKRIRRTKANAEEVQKGKKRERESEREPAKAHQQKGTDDDGGKAAKRKKRMTTREEKSLPSARAESEKDKKKKREAAEEGVSQVKMPCAPCKRPNPKNLRNYQFHMELGEGKFGKVMLATLKNYRELVAVKVIKKKENESAIGKILAEARTLQIAKGCPYLCRGYAAFQSQLHAFLVMECMSGGNLEQLLDKEGQLTTDRVRFYSAEMIIGIQFLHSRGIVHRDLKPANILLTAEGHIKIADFGMVAEEMFGDTKKYSPSGTPRYMAPEIFSWSGYGAAADWWAFAIILCKMATRRYPFYEGNVWQNLVDSVVSEQPVFPEGLSTDLKELLQELLEKNPDKRLGTKGDIRQHQFYRSMDWTALENRQIPPPFQPRAIPAVNFRAVCKEQPSFLEEMDCINASGRKTMIQELSFLSPSWEM</sequence>
<dbReference type="InterPro" id="IPR000719">
    <property type="entry name" value="Prot_kinase_dom"/>
</dbReference>
<name>A0A8J1MVN2_XENLA</name>
<comment type="similarity">
    <text evidence="8">Belongs to the protein kinase superfamily.</text>
</comment>
<gene>
    <name evidence="13" type="primary">LOC121402856</name>
</gene>
<dbReference type="InterPro" id="IPR017441">
    <property type="entry name" value="Protein_kinase_ATP_BS"/>
</dbReference>
<dbReference type="InterPro" id="IPR011009">
    <property type="entry name" value="Kinase-like_dom_sf"/>
</dbReference>
<evidence type="ECO:0000256" key="9">
    <source>
        <dbReference type="SAM" id="MobiDB-lite"/>
    </source>
</evidence>
<organism evidence="12 13">
    <name type="scientific">Xenopus laevis</name>
    <name type="common">African clawed frog</name>
    <dbReference type="NCBI Taxonomy" id="8355"/>
    <lineage>
        <taxon>Eukaryota</taxon>
        <taxon>Metazoa</taxon>
        <taxon>Chordata</taxon>
        <taxon>Craniata</taxon>
        <taxon>Vertebrata</taxon>
        <taxon>Euteleostomi</taxon>
        <taxon>Amphibia</taxon>
        <taxon>Batrachia</taxon>
        <taxon>Anura</taxon>
        <taxon>Pipoidea</taxon>
        <taxon>Pipidae</taxon>
        <taxon>Xenopodinae</taxon>
        <taxon>Xenopus</taxon>
        <taxon>Xenopus</taxon>
    </lineage>
</organism>
<dbReference type="KEGG" id="xla:121402856"/>
<feature type="region of interest" description="Disordered" evidence="9">
    <location>
        <begin position="1"/>
        <end position="118"/>
    </location>
</feature>
<dbReference type="SMART" id="SM00220">
    <property type="entry name" value="S_TKc"/>
    <property type="match status" value="1"/>
</dbReference>
<dbReference type="AlphaFoldDB" id="A0A8J1MVN2"/>